<dbReference type="InterPro" id="IPR027417">
    <property type="entry name" value="P-loop_NTPase"/>
</dbReference>
<evidence type="ECO:0000256" key="3">
    <source>
        <dbReference type="ARBA" id="ARBA00022448"/>
    </source>
</evidence>
<dbReference type="GO" id="GO:0016887">
    <property type="term" value="F:ATP hydrolysis activity"/>
    <property type="evidence" value="ECO:0007669"/>
    <property type="project" value="InterPro"/>
</dbReference>
<dbReference type="Pfam" id="PF00005">
    <property type="entry name" value="ABC_tran"/>
    <property type="match status" value="1"/>
</dbReference>
<keyword evidence="8" id="KW-0067">ATP-binding</keyword>
<dbReference type="PANTHER" id="PTHR48041">
    <property type="entry name" value="ABC TRANSPORTER G FAMILY MEMBER 28"/>
    <property type="match status" value="1"/>
</dbReference>
<proteinExistence type="inferred from homology"/>
<evidence type="ECO:0000256" key="1">
    <source>
        <dbReference type="ARBA" id="ARBA00004141"/>
    </source>
</evidence>
<dbReference type="SUPFAM" id="SSF52540">
    <property type="entry name" value="P-loop containing nucleoside triphosphate hydrolases"/>
    <property type="match status" value="1"/>
</dbReference>
<reference evidence="8" key="1">
    <citation type="submission" date="2020-07" db="EMBL/GenBank/DDBJ databases">
        <title>The High-quality genome of the commercially important snow crab, Chionoecetes opilio.</title>
        <authorList>
            <person name="Jeong J.-H."/>
            <person name="Ryu S."/>
        </authorList>
    </citation>
    <scope>NUCLEOTIDE SEQUENCE</scope>
    <source>
        <strain evidence="8">MADBK_172401_WGS</strain>
        <tissue evidence="8">Digestive gland</tissue>
    </source>
</reference>
<keyword evidence="9" id="KW-1185">Reference proteome</keyword>
<keyword evidence="8" id="KW-0547">Nucleotide-binding</keyword>
<dbReference type="GO" id="GO:0005886">
    <property type="term" value="C:plasma membrane"/>
    <property type="evidence" value="ECO:0007669"/>
    <property type="project" value="TreeGrafter"/>
</dbReference>
<dbReference type="GO" id="GO:0005524">
    <property type="term" value="F:ATP binding"/>
    <property type="evidence" value="ECO:0007669"/>
    <property type="project" value="UniProtKB-KW"/>
</dbReference>
<dbReference type="InterPro" id="IPR050352">
    <property type="entry name" value="ABCG_transporters"/>
</dbReference>
<dbReference type="OrthoDB" id="6334556at2759"/>
<protein>
    <submittedName>
        <fullName evidence="8">ATP-binding cassette sub-family G member 1</fullName>
    </submittedName>
</protein>
<dbReference type="GO" id="GO:0042626">
    <property type="term" value="F:ATPase-coupled transmembrane transporter activity"/>
    <property type="evidence" value="ECO:0007669"/>
    <property type="project" value="TreeGrafter"/>
</dbReference>
<evidence type="ECO:0000256" key="2">
    <source>
        <dbReference type="ARBA" id="ARBA00005814"/>
    </source>
</evidence>
<evidence type="ECO:0000313" key="8">
    <source>
        <dbReference type="EMBL" id="KAG0721561.1"/>
    </source>
</evidence>
<evidence type="ECO:0000313" key="9">
    <source>
        <dbReference type="Proteomes" id="UP000770661"/>
    </source>
</evidence>
<evidence type="ECO:0000256" key="4">
    <source>
        <dbReference type="ARBA" id="ARBA00022692"/>
    </source>
</evidence>
<name>A0A8J5CUX6_CHIOP</name>
<organism evidence="8 9">
    <name type="scientific">Chionoecetes opilio</name>
    <name type="common">Atlantic snow crab</name>
    <name type="synonym">Cancer opilio</name>
    <dbReference type="NCBI Taxonomy" id="41210"/>
    <lineage>
        <taxon>Eukaryota</taxon>
        <taxon>Metazoa</taxon>
        <taxon>Ecdysozoa</taxon>
        <taxon>Arthropoda</taxon>
        <taxon>Crustacea</taxon>
        <taxon>Multicrustacea</taxon>
        <taxon>Malacostraca</taxon>
        <taxon>Eumalacostraca</taxon>
        <taxon>Eucarida</taxon>
        <taxon>Decapoda</taxon>
        <taxon>Pleocyemata</taxon>
        <taxon>Brachyura</taxon>
        <taxon>Eubrachyura</taxon>
        <taxon>Majoidea</taxon>
        <taxon>Majidae</taxon>
        <taxon>Chionoecetes</taxon>
    </lineage>
</organism>
<keyword evidence="5" id="KW-1133">Transmembrane helix</keyword>
<sequence length="141" mass="15043">MAELLSVQVPSRRGLGGYVEFYKNMEGAAAGVGTPMLGSPATHAPTYSNPALNNARISNDLRKKVVNGATAGKIMSHLPKRPPVHIEFNDLSYSVSEGRHRGFKTILKKVSGKFRSGRLTAIMGPSGAGKSTLMNITAGYR</sequence>
<feature type="domain" description="ABC transporter" evidence="7">
    <location>
        <begin position="107"/>
        <end position="139"/>
    </location>
</feature>
<gene>
    <name evidence="8" type="primary">ABCG1</name>
    <name evidence="8" type="ORF">GWK47_046226</name>
</gene>
<evidence type="ECO:0000256" key="5">
    <source>
        <dbReference type="ARBA" id="ARBA00022989"/>
    </source>
</evidence>
<comment type="caution">
    <text evidence="8">The sequence shown here is derived from an EMBL/GenBank/DDBJ whole genome shotgun (WGS) entry which is preliminary data.</text>
</comment>
<evidence type="ECO:0000259" key="7">
    <source>
        <dbReference type="Pfam" id="PF00005"/>
    </source>
</evidence>
<keyword evidence="6" id="KW-0472">Membrane</keyword>
<keyword evidence="4" id="KW-0812">Transmembrane</keyword>
<dbReference type="Gene3D" id="3.40.50.300">
    <property type="entry name" value="P-loop containing nucleotide triphosphate hydrolases"/>
    <property type="match status" value="1"/>
</dbReference>
<dbReference type="AlphaFoldDB" id="A0A8J5CUX6"/>
<dbReference type="PANTHER" id="PTHR48041:SF78">
    <property type="entry name" value="ABC TRANSPORTER EXPRESSED IN TRACHEA, ISOFORM A"/>
    <property type="match status" value="1"/>
</dbReference>
<keyword evidence="3" id="KW-0813">Transport</keyword>
<comment type="similarity">
    <text evidence="2">Belongs to the ABC transporter superfamily. ABCG family. Eye pigment precursor importer (TC 3.A.1.204) subfamily.</text>
</comment>
<comment type="subcellular location">
    <subcellularLocation>
        <location evidence="1">Membrane</location>
        <topology evidence="1">Multi-pass membrane protein</topology>
    </subcellularLocation>
</comment>
<dbReference type="Proteomes" id="UP000770661">
    <property type="component" value="Unassembled WGS sequence"/>
</dbReference>
<dbReference type="EMBL" id="JACEEZ010010922">
    <property type="protein sequence ID" value="KAG0721561.1"/>
    <property type="molecule type" value="Genomic_DNA"/>
</dbReference>
<evidence type="ECO:0000256" key="6">
    <source>
        <dbReference type="ARBA" id="ARBA00023136"/>
    </source>
</evidence>
<dbReference type="InterPro" id="IPR003439">
    <property type="entry name" value="ABC_transporter-like_ATP-bd"/>
</dbReference>
<accession>A0A8J5CUX6</accession>